<evidence type="ECO:0000259" key="5">
    <source>
        <dbReference type="Pfam" id="PF01343"/>
    </source>
</evidence>
<gene>
    <name evidence="6" type="ORF">SAMN02745704_02755</name>
</gene>
<sequence>MKPKAQFSARHPFLFGFALLILAVVLFMGASAFFGGRHLGGAGSSGRTVGVVYLEGMILDGADVVAFLRELREDPDVEGVLLRVNSPGGAVAPSQEMFQAVRELAAVKPVVASYGSVAASGGYYASCPATLIVANPGSVTGSIGVLMEYMDMSELAGELGVRRVLLASGKNKGAGSPLEPLTPQQREQLMGIVRDMHDQFVSDVTIARSMRKDVVAALADGRVYTGRQARENGLVDELGGFEYALSRLMDLCHMTERPDLYEGPPRDVPLLEKLVGAESAARLFTSWTQRLVPGVRFLYQ</sequence>
<keyword evidence="2 6" id="KW-0645">Protease</keyword>
<evidence type="ECO:0000256" key="2">
    <source>
        <dbReference type="ARBA" id="ARBA00022670"/>
    </source>
</evidence>
<dbReference type="OrthoDB" id="9764363at2"/>
<dbReference type="SUPFAM" id="SSF52096">
    <property type="entry name" value="ClpP/crotonase"/>
    <property type="match status" value="1"/>
</dbReference>
<dbReference type="Gene3D" id="3.90.226.10">
    <property type="entry name" value="2-enoyl-CoA Hydratase, Chain A, domain 1"/>
    <property type="match status" value="2"/>
</dbReference>
<dbReference type="RefSeq" id="WP_078718297.1">
    <property type="nucleotide sequence ID" value="NZ_FUYC01000027.1"/>
</dbReference>
<proteinExistence type="inferred from homology"/>
<dbReference type="PANTHER" id="PTHR42987:SF7">
    <property type="entry name" value="SIGNAL PEPTIDE PEPTIDASE SPPA-RELATED"/>
    <property type="match status" value="1"/>
</dbReference>
<name>A0A1T4Y4D3_9BACT</name>
<dbReference type="Pfam" id="PF01343">
    <property type="entry name" value="Peptidase_S49"/>
    <property type="match status" value="1"/>
</dbReference>
<dbReference type="InterPro" id="IPR029045">
    <property type="entry name" value="ClpP/crotonase-like_dom_sf"/>
</dbReference>
<dbReference type="EMBL" id="FUYC01000027">
    <property type="protein sequence ID" value="SKA96596.1"/>
    <property type="molecule type" value="Genomic_DNA"/>
</dbReference>
<dbReference type="STRING" id="1121449.SAMN02745704_02755"/>
<accession>A0A1T4Y4D3</accession>
<evidence type="ECO:0000313" key="7">
    <source>
        <dbReference type="Proteomes" id="UP000190027"/>
    </source>
</evidence>
<dbReference type="CDD" id="cd07023">
    <property type="entry name" value="S49_Sppa_N_C"/>
    <property type="match status" value="1"/>
</dbReference>
<keyword evidence="3" id="KW-0378">Hydrolase</keyword>
<dbReference type="InterPro" id="IPR002142">
    <property type="entry name" value="Peptidase_S49"/>
</dbReference>
<protein>
    <submittedName>
        <fullName evidence="6">Protease-4</fullName>
    </submittedName>
</protein>
<dbReference type="GO" id="GO:0006508">
    <property type="term" value="P:proteolysis"/>
    <property type="evidence" value="ECO:0007669"/>
    <property type="project" value="UniProtKB-KW"/>
</dbReference>
<reference evidence="6 7" key="1">
    <citation type="submission" date="2017-02" db="EMBL/GenBank/DDBJ databases">
        <authorList>
            <person name="Peterson S.W."/>
        </authorList>
    </citation>
    <scope>NUCLEOTIDE SEQUENCE [LARGE SCALE GENOMIC DNA]</scope>
    <source>
        <strain evidence="6 7">DSM 16080</strain>
    </source>
</reference>
<evidence type="ECO:0000256" key="3">
    <source>
        <dbReference type="ARBA" id="ARBA00022801"/>
    </source>
</evidence>
<feature type="domain" description="Peptidase S49" evidence="5">
    <location>
        <begin position="104"/>
        <end position="252"/>
    </location>
</feature>
<comment type="similarity">
    <text evidence="1">Belongs to the peptidase S49 family.</text>
</comment>
<dbReference type="GO" id="GO:0008236">
    <property type="term" value="F:serine-type peptidase activity"/>
    <property type="evidence" value="ECO:0007669"/>
    <property type="project" value="UniProtKB-KW"/>
</dbReference>
<dbReference type="InterPro" id="IPR004635">
    <property type="entry name" value="Pept_S49_SppA"/>
</dbReference>
<dbReference type="NCBIfam" id="TIGR00706">
    <property type="entry name" value="SppA_dom"/>
    <property type="match status" value="1"/>
</dbReference>
<organism evidence="6 7">
    <name type="scientific">Paucidesulfovibrio gracilis DSM 16080</name>
    <dbReference type="NCBI Taxonomy" id="1121449"/>
    <lineage>
        <taxon>Bacteria</taxon>
        <taxon>Pseudomonadati</taxon>
        <taxon>Thermodesulfobacteriota</taxon>
        <taxon>Desulfovibrionia</taxon>
        <taxon>Desulfovibrionales</taxon>
        <taxon>Desulfovibrionaceae</taxon>
        <taxon>Paucidesulfovibrio</taxon>
    </lineage>
</organism>
<dbReference type="PANTHER" id="PTHR42987">
    <property type="entry name" value="PEPTIDASE S49"/>
    <property type="match status" value="1"/>
</dbReference>
<dbReference type="AlphaFoldDB" id="A0A1T4Y4D3"/>
<evidence type="ECO:0000313" key="6">
    <source>
        <dbReference type="EMBL" id="SKA96596.1"/>
    </source>
</evidence>
<evidence type="ECO:0000256" key="4">
    <source>
        <dbReference type="ARBA" id="ARBA00022825"/>
    </source>
</evidence>
<dbReference type="InterPro" id="IPR047272">
    <property type="entry name" value="S49_SppA_C"/>
</dbReference>
<keyword evidence="7" id="KW-1185">Reference proteome</keyword>
<dbReference type="Proteomes" id="UP000190027">
    <property type="component" value="Unassembled WGS sequence"/>
</dbReference>
<keyword evidence="4" id="KW-0720">Serine protease</keyword>
<evidence type="ECO:0000256" key="1">
    <source>
        <dbReference type="ARBA" id="ARBA00008683"/>
    </source>
</evidence>